<evidence type="ECO:0000256" key="1">
    <source>
        <dbReference type="SAM" id="MobiDB-lite"/>
    </source>
</evidence>
<feature type="region of interest" description="Disordered" evidence="1">
    <location>
        <begin position="534"/>
        <end position="554"/>
    </location>
</feature>
<keyword evidence="4" id="KW-1185">Reference proteome</keyword>
<dbReference type="Proteomes" id="UP000024635">
    <property type="component" value="Unassembled WGS sequence"/>
</dbReference>
<feature type="compositionally biased region" description="Polar residues" evidence="1">
    <location>
        <begin position="481"/>
        <end position="496"/>
    </location>
</feature>
<gene>
    <name evidence="3" type="primary">Acey_s0643.g1044</name>
    <name evidence="3" type="ORF">Y032_0643g1044</name>
</gene>
<evidence type="ECO:0000313" key="3">
    <source>
        <dbReference type="EMBL" id="EYC39702.1"/>
    </source>
</evidence>
<feature type="compositionally biased region" description="Low complexity" evidence="1">
    <location>
        <begin position="334"/>
        <end position="350"/>
    </location>
</feature>
<dbReference type="OrthoDB" id="10507331at2759"/>
<organism evidence="3 4">
    <name type="scientific">Ancylostoma ceylanicum</name>
    <dbReference type="NCBI Taxonomy" id="53326"/>
    <lineage>
        <taxon>Eukaryota</taxon>
        <taxon>Metazoa</taxon>
        <taxon>Ecdysozoa</taxon>
        <taxon>Nematoda</taxon>
        <taxon>Chromadorea</taxon>
        <taxon>Rhabditida</taxon>
        <taxon>Rhabditina</taxon>
        <taxon>Rhabditomorpha</taxon>
        <taxon>Strongyloidea</taxon>
        <taxon>Ancylostomatidae</taxon>
        <taxon>Ancylostomatinae</taxon>
        <taxon>Ancylostoma</taxon>
    </lineage>
</organism>
<feature type="chain" id="PRO_5010010349" description="Cysteine rich repeat-containing domain protein" evidence="2">
    <location>
        <begin position="19"/>
        <end position="554"/>
    </location>
</feature>
<evidence type="ECO:0000256" key="2">
    <source>
        <dbReference type="SAM" id="SignalP"/>
    </source>
</evidence>
<keyword evidence="2" id="KW-0732">Signal</keyword>
<evidence type="ECO:0000313" key="4">
    <source>
        <dbReference type="Proteomes" id="UP000024635"/>
    </source>
</evidence>
<feature type="region of interest" description="Disordered" evidence="1">
    <location>
        <begin position="247"/>
        <end position="268"/>
    </location>
</feature>
<feature type="compositionally biased region" description="Low complexity" evidence="1">
    <location>
        <begin position="437"/>
        <end position="463"/>
    </location>
</feature>
<comment type="caution">
    <text evidence="3">The sequence shown here is derived from an EMBL/GenBank/DDBJ whole genome shotgun (WGS) entry which is preliminary data.</text>
</comment>
<proteinExistence type="predicted"/>
<dbReference type="AlphaFoldDB" id="A0A016WK93"/>
<name>A0A016WK93_9BILA</name>
<protein>
    <recommendedName>
        <fullName evidence="5">Cysteine rich repeat-containing domain protein</fullName>
    </recommendedName>
</protein>
<reference evidence="4" key="1">
    <citation type="journal article" date="2015" name="Nat. Genet.">
        <title>The genome and transcriptome of the zoonotic hookworm Ancylostoma ceylanicum identify infection-specific gene families.</title>
        <authorList>
            <person name="Schwarz E.M."/>
            <person name="Hu Y."/>
            <person name="Antoshechkin I."/>
            <person name="Miller M.M."/>
            <person name="Sternberg P.W."/>
            <person name="Aroian R.V."/>
        </authorList>
    </citation>
    <scope>NUCLEOTIDE SEQUENCE</scope>
    <source>
        <strain evidence="4">HY135</strain>
    </source>
</reference>
<feature type="region of interest" description="Disordered" evidence="1">
    <location>
        <begin position="324"/>
        <end position="352"/>
    </location>
</feature>
<dbReference type="EMBL" id="JARK01000243">
    <property type="protein sequence ID" value="EYC39702.1"/>
    <property type="molecule type" value="Genomic_DNA"/>
</dbReference>
<sequence>MAAMRTALALWLLVAVEAAEQTSLTRVKRQCPCARIIPNSCTCHAGINPHCSCIQPTFQPSCACAVQSYISECRLSCQHICTSTCARTMFASTCPSSCRRTCSQSCMPQQMIPIRVVMPRFASPEQCLPVCQQTCSSTCGAMFSAVTCAAPCKQSCEQRCTQMTSIVGREQTAIGGAAVGQCAGPCRPKCAPQCIQEQQLIASQPFLSPAAVAGPLPQLYYGQPSLIYSPDATEIAQPIVPFAGESSPIPGLVPEGDDQSLPLLTGQPTWTSAPVAAAEPPAQQVTSDQQPMVPDEISTDVTQSSSSGQLSSAQPWLEGQAMAIPDLPVPEPPQQEQLLASSPPSIPSVSDDAGVTEQTYLLFGYPELATAAPQPQQGLAGQPMPSVPIYLLVGQPGLATRTPPIQQGIAGQPGPNAAQSSLPTYLLVGQPGFATLAPQAQQGPAGQATPTPGPIGTATVPPAFSKATPEPNPSPVAGQLMTDSEAAQQTSSTTPGPNAFQPECAAECMPTCDPQCIQKHELLPYPPLHTVSPDVDRVQSQEQEIESRRRNLFF</sequence>
<accession>A0A0D6LFM7</accession>
<dbReference type="PANTHER" id="PTHR31895">
    <property type="entry name" value="PROTEIN CBG03177-RELATED"/>
    <property type="match status" value="1"/>
</dbReference>
<evidence type="ECO:0008006" key="5">
    <source>
        <dbReference type="Google" id="ProtNLM"/>
    </source>
</evidence>
<feature type="region of interest" description="Disordered" evidence="1">
    <location>
        <begin position="437"/>
        <end position="498"/>
    </location>
</feature>
<feature type="signal peptide" evidence="2">
    <location>
        <begin position="1"/>
        <end position="18"/>
    </location>
</feature>
<accession>A0A016WK93</accession>